<reference evidence="3" key="2">
    <citation type="submission" date="2025-09" db="UniProtKB">
        <authorList>
            <consortium name="Ensembl"/>
        </authorList>
    </citation>
    <scope>IDENTIFICATION</scope>
</reference>
<dbReference type="AlphaFoldDB" id="A0A8C9LMG1"/>
<reference evidence="3" key="1">
    <citation type="submission" date="2025-08" db="UniProtKB">
        <authorList>
            <consortium name="Ensembl"/>
        </authorList>
    </citation>
    <scope>IDENTIFICATION</scope>
</reference>
<evidence type="ECO:0000313" key="3">
    <source>
        <dbReference type="Ensembl" id="ENSPTEP00000012725.1"/>
    </source>
</evidence>
<proteinExistence type="predicted"/>
<evidence type="ECO:0000256" key="1">
    <source>
        <dbReference type="ARBA" id="ARBA00022729"/>
    </source>
</evidence>
<dbReference type="InterPro" id="IPR037055">
    <property type="entry name" value="MHC_I-like_Ag-recog_sf"/>
</dbReference>
<dbReference type="Proteomes" id="UP000694416">
    <property type="component" value="Unplaced"/>
</dbReference>
<evidence type="ECO:0000313" key="4">
    <source>
        <dbReference type="Proteomes" id="UP000694416"/>
    </source>
</evidence>
<dbReference type="SUPFAM" id="SSF54452">
    <property type="entry name" value="MHC antigen-recognition domain"/>
    <property type="match status" value="1"/>
</dbReference>
<keyword evidence="1" id="KW-0732">Signal</keyword>
<dbReference type="InterPro" id="IPR011162">
    <property type="entry name" value="MHC_I/II-like_Ag-recog"/>
</dbReference>
<name>A0A8C9LMG1_9PRIM</name>
<dbReference type="Ensembl" id="ENSPTET00000019132.1">
    <property type="protein sequence ID" value="ENSPTEP00000012725.1"/>
    <property type="gene ID" value="ENSPTEG00000014270.1"/>
</dbReference>
<accession>A0A8C9LMG1</accession>
<protein>
    <submittedName>
        <fullName evidence="3">Uncharacterized protein</fullName>
    </submittedName>
</protein>
<keyword evidence="4" id="KW-1185">Reference proteome</keyword>
<organism evidence="3 4">
    <name type="scientific">Piliocolobus tephrosceles</name>
    <name type="common">Ugandan red Colobus</name>
    <dbReference type="NCBI Taxonomy" id="591936"/>
    <lineage>
        <taxon>Eukaryota</taxon>
        <taxon>Metazoa</taxon>
        <taxon>Chordata</taxon>
        <taxon>Craniata</taxon>
        <taxon>Vertebrata</taxon>
        <taxon>Euteleostomi</taxon>
        <taxon>Mammalia</taxon>
        <taxon>Eutheria</taxon>
        <taxon>Euarchontoglires</taxon>
        <taxon>Primates</taxon>
        <taxon>Haplorrhini</taxon>
        <taxon>Catarrhini</taxon>
        <taxon>Cercopithecidae</taxon>
        <taxon>Colobinae</taxon>
        <taxon>Piliocolobus</taxon>
    </lineage>
</organism>
<dbReference type="Gene3D" id="3.30.500.10">
    <property type="entry name" value="MHC class I-like antigen recognition-like"/>
    <property type="match status" value="1"/>
</dbReference>
<keyword evidence="2" id="KW-0325">Glycoprotein</keyword>
<evidence type="ECO:0000256" key="2">
    <source>
        <dbReference type="ARBA" id="ARBA00023180"/>
    </source>
</evidence>
<sequence length="127" mass="14450">MEPTPSASLAWSREIWVPEAWVLMGLLLCPGPHLHFSVTGAHSLCFDFTVKSWSRLGQPWCEVRVFMNKNLFLQYNSDSNMVKPLGLLEKKVLPRCRSRCFVNVKQNDALVRPGNLPPTERNLSPLT</sequence>